<dbReference type="Gene3D" id="1.25.40.10">
    <property type="entry name" value="Tetratricopeptide repeat domain"/>
    <property type="match status" value="1"/>
</dbReference>
<dbReference type="PRINTS" id="PR00038">
    <property type="entry name" value="HTHLUXR"/>
</dbReference>
<dbReference type="PANTHER" id="PTHR44688">
    <property type="entry name" value="DNA-BINDING TRANSCRIPTIONAL ACTIVATOR DEVR_DOSR"/>
    <property type="match status" value="1"/>
</dbReference>
<dbReference type="InterPro" id="IPR036388">
    <property type="entry name" value="WH-like_DNA-bd_sf"/>
</dbReference>
<keyword evidence="1" id="KW-0805">Transcription regulation</keyword>
<dbReference type="EMBL" id="CP114976">
    <property type="protein sequence ID" value="WBE24910.1"/>
    <property type="molecule type" value="Genomic_DNA"/>
</dbReference>
<dbReference type="InterPro" id="IPR011990">
    <property type="entry name" value="TPR-like_helical_dom_sf"/>
</dbReference>
<dbReference type="Gene3D" id="1.10.10.10">
    <property type="entry name" value="Winged helix-like DNA-binding domain superfamily/Winged helix DNA-binding domain"/>
    <property type="match status" value="1"/>
</dbReference>
<evidence type="ECO:0000259" key="4">
    <source>
        <dbReference type="PROSITE" id="PS50043"/>
    </source>
</evidence>
<evidence type="ECO:0000313" key="5">
    <source>
        <dbReference type="EMBL" id="WBE24910.1"/>
    </source>
</evidence>
<dbReference type="SUPFAM" id="SSF52540">
    <property type="entry name" value="P-loop containing nucleoside triphosphate hydrolases"/>
    <property type="match status" value="1"/>
</dbReference>
<gene>
    <name evidence="5" type="ORF">O6P33_11165</name>
</gene>
<keyword evidence="6" id="KW-1185">Reference proteome</keyword>
<name>A0AAF0AIY5_9GAMM</name>
<accession>A0AAF0AIY5</accession>
<sequence length="904" mass="101575">MSKQKGSVQGFTERFYRPPVPSGYVRRPRLCEQLKQGLQGRLLLVCAPAGFGKSALASEFCEQLPAQWRSVWLALSARYREPGRFFEYFLDALHSVYPDIAEQALAVLKARQSHQAFPYEAWLDELLDEMSPDLDPQQPILLVLDDYHLVQGEVLDHSLQYFLNHLPAGLVLLVNSRQRPSWHLARWRLAEQILEISEYDLRLDADELQTLLAEQGHAQLDVAVLQNILSRSEGWVAGLRLWLLAMPADHEYALLSGPHGAQGLIREYLLEEIISQQPQSIKEFLAATAVLERFNIELCDALRGAQDSAQIIEHLLAHQVFLVPLDEQGEWYRYHHLFSDLLQSQSLPAAQLLILHERASAWFAQQNMLNDAVEHALLAEQPELAASLVQGSAEELLLAEQNVSMLLRWKMDLPDSVLASTPRLIILYCWALGLACQLDAAEQLLAQLEKFLPAPNPEEQRGLLAQWQALQGLLARGRGQADEAWQHCHAALQALPVERHGQRQICLSVLANIAVLRGDLAAARQFTREGVELAQRVGCRLYQALAHYDGARVLQARGQIQRALELVREALLLLAEMPRERVYAVRARLTIYEGYLLGMRGHSQEARIKLYAGINEAQACRDASLLIGFRMQVILEGAAGRMPEAFAQLAEAERIMHTWDVPPIYYLAMLTLSKCELWLQQGQVELAQVWLERLSETYSLSKIDKASEFHPQLALYVELQVALMEHSTGQIAAAEQRLEDLIEYAEQHDCMVIALTARVQLCVCLKQRKLDEPAAQQLQRALALGAGGAVLPFQPLFAQYPEWLREQLSRSAQHAIHNDLLAALPRVKEAAVASADMAQYEALSARELAVLQLIAEGCSNQEVSDKLFISLHTVKTHARNINLKLGVERRTQAVARAQALGILV</sequence>
<organism evidence="5 6">
    <name type="scientific">Denitrificimonas caeni</name>
    <dbReference type="NCBI Taxonomy" id="521720"/>
    <lineage>
        <taxon>Bacteria</taxon>
        <taxon>Pseudomonadati</taxon>
        <taxon>Pseudomonadota</taxon>
        <taxon>Gammaproteobacteria</taxon>
        <taxon>Pseudomonadales</taxon>
        <taxon>Pseudomonadaceae</taxon>
        <taxon>Denitrificimonas</taxon>
    </lineage>
</organism>
<dbReference type="InterPro" id="IPR041664">
    <property type="entry name" value="AAA_16"/>
</dbReference>
<dbReference type="SMART" id="SM00421">
    <property type="entry name" value="HTH_LUXR"/>
    <property type="match status" value="1"/>
</dbReference>
<keyword evidence="2" id="KW-0238">DNA-binding</keyword>
<dbReference type="InterPro" id="IPR059106">
    <property type="entry name" value="WHD_MalT"/>
</dbReference>
<dbReference type="PROSITE" id="PS50043">
    <property type="entry name" value="HTH_LUXR_2"/>
    <property type="match status" value="1"/>
</dbReference>
<evidence type="ECO:0000256" key="2">
    <source>
        <dbReference type="ARBA" id="ARBA00023125"/>
    </source>
</evidence>
<feature type="domain" description="HTH luxR-type" evidence="4">
    <location>
        <begin position="836"/>
        <end position="901"/>
    </location>
</feature>
<protein>
    <submittedName>
        <fullName evidence="5">LuxR C-terminal-related transcriptional regulator</fullName>
    </submittedName>
</protein>
<evidence type="ECO:0000256" key="1">
    <source>
        <dbReference type="ARBA" id="ARBA00023015"/>
    </source>
</evidence>
<dbReference type="Pfam" id="PF00196">
    <property type="entry name" value="GerE"/>
    <property type="match status" value="1"/>
</dbReference>
<evidence type="ECO:0000313" key="6">
    <source>
        <dbReference type="Proteomes" id="UP001212189"/>
    </source>
</evidence>
<dbReference type="AlphaFoldDB" id="A0AAF0AIY5"/>
<dbReference type="SUPFAM" id="SSF48452">
    <property type="entry name" value="TPR-like"/>
    <property type="match status" value="1"/>
</dbReference>
<reference evidence="5 6" key="1">
    <citation type="submission" date="2022-12" db="EMBL/GenBank/DDBJ databases">
        <title>Coexistence and Characterization of a Novel Tigecycline Resistance gene tet(X) variant and blaNDM-1 in a Pseudomonas caeni Isolate of Chicken Origin.</title>
        <authorList>
            <person name="Lu X."/>
            <person name="Zhang L."/>
            <person name="Li R."/>
            <person name="Wang Z."/>
        </authorList>
    </citation>
    <scope>NUCLEOTIDE SEQUENCE [LARGE SCALE GENOMIC DNA]</scope>
    <source>
        <strain evidence="5 6">CE14</strain>
    </source>
</reference>
<dbReference type="KEGG" id="dce:O6P33_11165"/>
<dbReference type="RefSeq" id="WP_269817853.1">
    <property type="nucleotide sequence ID" value="NZ_CP114976.1"/>
</dbReference>
<keyword evidence="3" id="KW-0804">Transcription</keyword>
<evidence type="ECO:0000256" key="3">
    <source>
        <dbReference type="ARBA" id="ARBA00023163"/>
    </source>
</evidence>
<dbReference type="Pfam" id="PF17874">
    <property type="entry name" value="TPR_MalT"/>
    <property type="match status" value="1"/>
</dbReference>
<proteinExistence type="predicted"/>
<dbReference type="PANTHER" id="PTHR44688:SF16">
    <property type="entry name" value="DNA-BINDING TRANSCRIPTIONAL ACTIVATOR DEVR_DOSR"/>
    <property type="match status" value="1"/>
</dbReference>
<dbReference type="InterPro" id="IPR000792">
    <property type="entry name" value="Tscrpt_reg_LuxR_C"/>
</dbReference>
<dbReference type="Proteomes" id="UP001212189">
    <property type="component" value="Chromosome"/>
</dbReference>
<dbReference type="InterPro" id="IPR016032">
    <property type="entry name" value="Sig_transdc_resp-reg_C-effctor"/>
</dbReference>
<dbReference type="GO" id="GO:0003677">
    <property type="term" value="F:DNA binding"/>
    <property type="evidence" value="ECO:0007669"/>
    <property type="project" value="UniProtKB-KW"/>
</dbReference>
<dbReference type="Pfam" id="PF13191">
    <property type="entry name" value="AAA_16"/>
    <property type="match status" value="1"/>
</dbReference>
<dbReference type="CDD" id="cd06170">
    <property type="entry name" value="LuxR_C_like"/>
    <property type="match status" value="1"/>
</dbReference>
<dbReference type="Pfam" id="PF25873">
    <property type="entry name" value="WHD_MalT"/>
    <property type="match status" value="1"/>
</dbReference>
<dbReference type="GO" id="GO:0006355">
    <property type="term" value="P:regulation of DNA-templated transcription"/>
    <property type="evidence" value="ECO:0007669"/>
    <property type="project" value="InterPro"/>
</dbReference>
<dbReference type="PROSITE" id="PS00622">
    <property type="entry name" value="HTH_LUXR_1"/>
    <property type="match status" value="1"/>
</dbReference>
<dbReference type="InterPro" id="IPR041617">
    <property type="entry name" value="TPR_MalT"/>
</dbReference>
<dbReference type="Gene3D" id="3.40.50.300">
    <property type="entry name" value="P-loop containing nucleotide triphosphate hydrolases"/>
    <property type="match status" value="1"/>
</dbReference>
<dbReference type="InterPro" id="IPR027417">
    <property type="entry name" value="P-loop_NTPase"/>
</dbReference>
<dbReference type="SUPFAM" id="SSF46894">
    <property type="entry name" value="C-terminal effector domain of the bipartite response regulators"/>
    <property type="match status" value="1"/>
</dbReference>